<dbReference type="RefSeq" id="WP_100313670.1">
    <property type="nucleotide sequence ID" value="NZ_PGFG01000001.1"/>
</dbReference>
<evidence type="ECO:0000313" key="3">
    <source>
        <dbReference type="EMBL" id="PJJ75006.1"/>
    </source>
</evidence>
<feature type="transmembrane region" description="Helical" evidence="1">
    <location>
        <begin position="7"/>
        <end position="31"/>
    </location>
</feature>
<organism evidence="3 4">
    <name type="scientific">Thermoflavifilum aggregans</name>
    <dbReference type="NCBI Taxonomy" id="454188"/>
    <lineage>
        <taxon>Bacteria</taxon>
        <taxon>Pseudomonadati</taxon>
        <taxon>Bacteroidota</taxon>
        <taxon>Chitinophagia</taxon>
        <taxon>Chitinophagales</taxon>
        <taxon>Chitinophagaceae</taxon>
        <taxon>Thermoflavifilum</taxon>
    </lineage>
</organism>
<dbReference type="InterPro" id="IPR050640">
    <property type="entry name" value="Bact_2-comp_sensor_kinase"/>
</dbReference>
<dbReference type="InterPro" id="IPR036890">
    <property type="entry name" value="HATPase_C_sf"/>
</dbReference>
<dbReference type="PANTHER" id="PTHR34220">
    <property type="entry name" value="SENSOR HISTIDINE KINASE YPDA"/>
    <property type="match status" value="1"/>
</dbReference>
<evidence type="ECO:0000256" key="1">
    <source>
        <dbReference type="SAM" id="Phobius"/>
    </source>
</evidence>
<evidence type="ECO:0000259" key="2">
    <source>
        <dbReference type="Pfam" id="PF06580"/>
    </source>
</evidence>
<keyword evidence="1" id="KW-0812">Transmembrane</keyword>
<dbReference type="EMBL" id="PGFG01000001">
    <property type="protein sequence ID" value="PJJ75006.1"/>
    <property type="molecule type" value="Genomic_DNA"/>
</dbReference>
<dbReference type="OrthoDB" id="9792992at2"/>
<dbReference type="SUPFAM" id="SSF55874">
    <property type="entry name" value="ATPase domain of HSP90 chaperone/DNA topoisomerase II/histidine kinase"/>
    <property type="match status" value="1"/>
</dbReference>
<dbReference type="GO" id="GO:0000155">
    <property type="term" value="F:phosphorelay sensor kinase activity"/>
    <property type="evidence" value="ECO:0007669"/>
    <property type="project" value="InterPro"/>
</dbReference>
<keyword evidence="3" id="KW-0808">Transferase</keyword>
<dbReference type="Gene3D" id="3.30.565.10">
    <property type="entry name" value="Histidine kinase-like ATPase, C-terminal domain"/>
    <property type="match status" value="1"/>
</dbReference>
<evidence type="ECO:0000313" key="4">
    <source>
        <dbReference type="Proteomes" id="UP000230000"/>
    </source>
</evidence>
<accession>A0A2M9CSV0</accession>
<proteinExistence type="predicted"/>
<feature type="domain" description="Signal transduction histidine kinase internal region" evidence="2">
    <location>
        <begin position="156"/>
        <end position="234"/>
    </location>
</feature>
<keyword evidence="1" id="KW-0472">Membrane</keyword>
<dbReference type="GO" id="GO:0016020">
    <property type="term" value="C:membrane"/>
    <property type="evidence" value="ECO:0007669"/>
    <property type="project" value="InterPro"/>
</dbReference>
<name>A0A2M9CSV0_9BACT</name>
<dbReference type="AlphaFoldDB" id="A0A2M9CSV0"/>
<keyword evidence="3" id="KW-0418">Kinase</keyword>
<keyword evidence="1" id="KW-1133">Transmembrane helix</keyword>
<feature type="transmembrane region" description="Helical" evidence="1">
    <location>
        <begin position="43"/>
        <end position="62"/>
    </location>
</feature>
<dbReference type="Pfam" id="PF06580">
    <property type="entry name" value="His_kinase"/>
    <property type="match status" value="1"/>
</dbReference>
<dbReference type="InterPro" id="IPR010559">
    <property type="entry name" value="Sig_transdc_His_kin_internal"/>
</dbReference>
<feature type="transmembrane region" description="Helical" evidence="1">
    <location>
        <begin position="113"/>
        <end position="135"/>
    </location>
</feature>
<gene>
    <name evidence="3" type="ORF">BXY57_0574</name>
</gene>
<reference evidence="3 4" key="1">
    <citation type="submission" date="2017-11" db="EMBL/GenBank/DDBJ databases">
        <title>Genomic Encyclopedia of Archaeal and Bacterial Type Strains, Phase II (KMG-II): From Individual Species to Whole Genera.</title>
        <authorList>
            <person name="Goeker M."/>
        </authorList>
    </citation>
    <scope>NUCLEOTIDE SEQUENCE [LARGE SCALE GENOMIC DNA]</scope>
    <source>
        <strain evidence="3 4">DSM 27268</strain>
    </source>
</reference>
<dbReference type="PANTHER" id="PTHR34220:SF7">
    <property type="entry name" value="SENSOR HISTIDINE KINASE YPDA"/>
    <property type="match status" value="1"/>
</dbReference>
<feature type="transmembrane region" description="Helical" evidence="1">
    <location>
        <begin position="74"/>
        <end position="93"/>
    </location>
</feature>
<keyword evidence="4" id="KW-1185">Reference proteome</keyword>
<comment type="caution">
    <text evidence="3">The sequence shown here is derived from an EMBL/GenBank/DDBJ whole genome shotgun (WGS) entry which is preliminary data.</text>
</comment>
<dbReference type="Proteomes" id="UP000230000">
    <property type="component" value="Unassembled WGS sequence"/>
</dbReference>
<protein>
    <submittedName>
        <fullName evidence="3">Histidine kinase</fullName>
    </submittedName>
</protein>
<sequence length="357" mass="41726">MIGRARTYYWWCQIGGWMAFWMFSTLVSYMYNQHVTLQSLIDRTVFVVAGIAVTHAFRHFILRWQWLQIRLDRLIWRMLLGVIVSSLLITAIVDAYKYVFHLMTPQEKSFEFGRFFSIFIIILIWSLIYILWHYVEKERRYQLDRLRLESMVKELQLKTIKSQLNPHFIFNALNSIRALIEENPGRAREAVTELSNILRNSMQAEKVETVSLENEITMVRDYLALESIRFEERLQVHVDVDPATFPLPVPPLMLQTLVENAVKHGISRAVQGGRVEIISRIDGDFHEIVVRNTGQLSDSFSAHGFGLQSTRQRLEILFGQRAGFQIENIADNQVEARVRIPLMQETSYSSVHKSFSI</sequence>